<reference evidence="3" key="2">
    <citation type="submission" date="2011-02" db="EMBL/GenBank/DDBJ databases">
        <title>The complete genome of Pedobacter saltans DSM 12145.</title>
        <authorList>
            <consortium name="US DOE Joint Genome Institute (JGI-PGF)"/>
            <person name="Lucas S."/>
            <person name="Copeland A."/>
            <person name="Lapidus A."/>
            <person name="Bruce D."/>
            <person name="Goodwin L."/>
            <person name="Pitluck S."/>
            <person name="Kyrpides N."/>
            <person name="Mavromatis K."/>
            <person name="Pagani I."/>
            <person name="Ivanova N."/>
            <person name="Ovchinnikova G."/>
            <person name="Lu M."/>
            <person name="Detter J.C."/>
            <person name="Han C."/>
            <person name="Land M."/>
            <person name="Hauser L."/>
            <person name="Markowitz V."/>
            <person name="Cheng J.-F."/>
            <person name="Hugenholtz P."/>
            <person name="Woyke T."/>
            <person name="Wu D."/>
            <person name="Tindall B."/>
            <person name="Pomrenke H.G."/>
            <person name="Brambilla E."/>
            <person name="Klenk H.-P."/>
            <person name="Eisen J.A."/>
        </authorList>
    </citation>
    <scope>NUCLEOTIDE SEQUENCE [LARGE SCALE GENOMIC DNA]</scope>
    <source>
        <strain evidence="3">ATCC 51119 / DSM 12145 / JCM 21818 / LMG 10337 / NBRC 100064 / NCIMB 13643</strain>
    </source>
</reference>
<keyword evidence="3" id="KW-1185">Reference proteome</keyword>
<keyword evidence="2" id="KW-0456">Lyase</keyword>
<dbReference type="SUPFAM" id="SSF54637">
    <property type="entry name" value="Thioesterase/thiol ester dehydrase-isomerase"/>
    <property type="match status" value="1"/>
</dbReference>
<reference evidence="2 3" key="1">
    <citation type="journal article" date="2011" name="Stand. Genomic Sci.">
        <title>Complete genome sequence of the gliding, heparinolytic Pedobacter saltans type strain (113).</title>
        <authorList>
            <person name="Liolios K."/>
            <person name="Sikorski J."/>
            <person name="Lu M."/>
            <person name="Nolan M."/>
            <person name="Lapidus A."/>
            <person name="Lucas S."/>
            <person name="Hammon N."/>
            <person name="Deshpande S."/>
            <person name="Cheng J.F."/>
            <person name="Tapia R."/>
            <person name="Han C."/>
            <person name="Goodwin L."/>
            <person name="Pitluck S."/>
            <person name="Huntemann M."/>
            <person name="Ivanova N."/>
            <person name="Pagani I."/>
            <person name="Mavromatis K."/>
            <person name="Ovchinikova G."/>
            <person name="Pati A."/>
            <person name="Chen A."/>
            <person name="Palaniappan K."/>
            <person name="Land M."/>
            <person name="Hauser L."/>
            <person name="Brambilla E.M."/>
            <person name="Kotsyurbenko O."/>
            <person name="Rohde M."/>
            <person name="Tindall B.J."/>
            <person name="Abt B."/>
            <person name="Goker M."/>
            <person name="Detter J.C."/>
            <person name="Woyke T."/>
            <person name="Bristow J."/>
            <person name="Eisen J.A."/>
            <person name="Markowitz V."/>
            <person name="Hugenholtz P."/>
            <person name="Klenk H.P."/>
            <person name="Kyrpides N.C."/>
        </authorList>
    </citation>
    <scope>NUCLEOTIDE SEQUENCE [LARGE SCALE GENOMIC DNA]</scope>
    <source>
        <strain evidence="3">ATCC 51119 / DSM 12145 / JCM 21818 / LMG 10337 / NBRC 100064 / NCIMB 13643</strain>
    </source>
</reference>
<dbReference type="Gene3D" id="3.10.129.10">
    <property type="entry name" value="Hotdog Thioesterase"/>
    <property type="match status" value="1"/>
</dbReference>
<dbReference type="KEGG" id="psn:Pedsa_1615"/>
<dbReference type="InterPro" id="IPR029069">
    <property type="entry name" value="HotDog_dom_sf"/>
</dbReference>
<organism evidence="2 3">
    <name type="scientific">Pseudopedobacter saltans (strain ATCC 51119 / DSM 12145 / JCM 21818 / CCUG 39354 / LMG 10337 / NBRC 100064 / NCIMB 13643)</name>
    <name type="common">Pedobacter saltans</name>
    <dbReference type="NCBI Taxonomy" id="762903"/>
    <lineage>
        <taxon>Bacteria</taxon>
        <taxon>Pseudomonadati</taxon>
        <taxon>Bacteroidota</taxon>
        <taxon>Sphingobacteriia</taxon>
        <taxon>Sphingobacteriales</taxon>
        <taxon>Sphingobacteriaceae</taxon>
        <taxon>Pseudopedobacter</taxon>
    </lineage>
</organism>
<evidence type="ECO:0000259" key="1">
    <source>
        <dbReference type="Pfam" id="PF01575"/>
    </source>
</evidence>
<dbReference type="HOGENOM" id="CLU_108911_0_0_10"/>
<dbReference type="STRING" id="762903.Pedsa_1615"/>
<dbReference type="InterPro" id="IPR039375">
    <property type="entry name" value="NodN-like"/>
</dbReference>
<gene>
    <name evidence="2" type="ordered locus">Pedsa_1615</name>
</gene>
<dbReference type="Pfam" id="PF01575">
    <property type="entry name" value="MaoC_dehydratas"/>
    <property type="match status" value="1"/>
</dbReference>
<dbReference type="Proteomes" id="UP000000310">
    <property type="component" value="Chromosome"/>
</dbReference>
<dbReference type="EMBL" id="CP002545">
    <property type="protein sequence ID" value="ADY52174.1"/>
    <property type="molecule type" value="Genomic_DNA"/>
</dbReference>
<dbReference type="RefSeq" id="WP_013632665.1">
    <property type="nucleotide sequence ID" value="NC_015177.1"/>
</dbReference>
<dbReference type="PANTHER" id="PTHR42993:SF1">
    <property type="entry name" value="MAOC-LIKE DEHYDRATASE DOMAIN-CONTAINING PROTEIN"/>
    <property type="match status" value="1"/>
</dbReference>
<evidence type="ECO:0000313" key="2">
    <source>
        <dbReference type="EMBL" id="ADY52174.1"/>
    </source>
</evidence>
<dbReference type="EC" id="4.2.1.17" evidence="2"/>
<dbReference type="OrthoDB" id="9801735at2"/>
<dbReference type="eggNOG" id="COG2030">
    <property type="taxonomic scope" value="Bacteria"/>
</dbReference>
<dbReference type="AlphaFoldDB" id="F0S6R4"/>
<sequence length="153" mass="17567">MLTINNYEEFAQHLGQELGCSDYHKITQEQINLFADATLDHQWIHTDEEKVKTESPFKATIAHGYLTLSLIPYLWKQIVEVRNLKMEINYGIESLRFAQAVTVNSEVRLKTKLVGIANLRGVTKANIGIELEIKDQKKPAFTGEVVFLYHFES</sequence>
<dbReference type="GO" id="GO:0004300">
    <property type="term" value="F:enoyl-CoA hydratase activity"/>
    <property type="evidence" value="ECO:0007669"/>
    <property type="project" value="UniProtKB-EC"/>
</dbReference>
<evidence type="ECO:0000313" key="3">
    <source>
        <dbReference type="Proteomes" id="UP000000310"/>
    </source>
</evidence>
<name>F0S6R4_PSESL</name>
<feature type="domain" description="MaoC-like" evidence="1">
    <location>
        <begin position="10"/>
        <end position="124"/>
    </location>
</feature>
<accession>F0S6R4</accession>
<dbReference type="CDD" id="cd03450">
    <property type="entry name" value="NodN"/>
    <property type="match status" value="1"/>
</dbReference>
<dbReference type="PANTHER" id="PTHR42993">
    <property type="entry name" value="MAOC-LIKE DEHYDRATASE DOMAIN-CONTAINING PROTEIN"/>
    <property type="match status" value="1"/>
</dbReference>
<proteinExistence type="predicted"/>
<protein>
    <submittedName>
        <fullName evidence="2">Enoyl-CoA hydratase</fullName>
        <ecNumber evidence="2">4.2.1.17</ecNumber>
    </submittedName>
</protein>
<dbReference type="InterPro" id="IPR002539">
    <property type="entry name" value="MaoC-like_dom"/>
</dbReference>